<gene>
    <name evidence="2" type="ORF">C8F04DRAFT_1114820</name>
</gene>
<feature type="compositionally biased region" description="Low complexity" evidence="1">
    <location>
        <begin position="150"/>
        <end position="162"/>
    </location>
</feature>
<evidence type="ECO:0000256" key="1">
    <source>
        <dbReference type="SAM" id="MobiDB-lite"/>
    </source>
</evidence>
<feature type="compositionally biased region" description="Pro residues" evidence="1">
    <location>
        <begin position="119"/>
        <end position="136"/>
    </location>
</feature>
<sequence>YKLLIRNCSKKNFRLSLFPVLKGSASKSVSYISKSPPTRRSMTFLLSWTLKLRNLGLMPAPSFNLTLKACTRRRSAWSMSNSGLGNLEPSPLAVPSLPPFSRAAPPIPASSNGMIGASPVPPPSREPKPPAPPWPPEEISSQSRFRNSDGTLPPMLGGSPLTPLTPPGPPGPPMPPLRMNKLNLRNQRND</sequence>
<evidence type="ECO:0000313" key="2">
    <source>
        <dbReference type="EMBL" id="KAJ7030146.1"/>
    </source>
</evidence>
<feature type="compositionally biased region" description="Pro residues" evidence="1">
    <location>
        <begin position="163"/>
        <end position="176"/>
    </location>
</feature>
<name>A0AAD6SND0_9AGAR</name>
<dbReference type="EMBL" id="JARJCM010000094">
    <property type="protein sequence ID" value="KAJ7030146.1"/>
    <property type="molecule type" value="Genomic_DNA"/>
</dbReference>
<protein>
    <submittedName>
        <fullName evidence="2">Uncharacterized protein</fullName>
    </submittedName>
</protein>
<dbReference type="Proteomes" id="UP001218188">
    <property type="component" value="Unassembled WGS sequence"/>
</dbReference>
<feature type="non-terminal residue" evidence="2">
    <location>
        <position position="1"/>
    </location>
</feature>
<comment type="caution">
    <text evidence="2">The sequence shown here is derived from an EMBL/GenBank/DDBJ whole genome shotgun (WGS) entry which is preliminary data.</text>
</comment>
<reference evidence="2" key="1">
    <citation type="submission" date="2023-03" db="EMBL/GenBank/DDBJ databases">
        <title>Massive genome expansion in bonnet fungi (Mycena s.s.) driven by repeated elements and novel gene families across ecological guilds.</title>
        <authorList>
            <consortium name="Lawrence Berkeley National Laboratory"/>
            <person name="Harder C.B."/>
            <person name="Miyauchi S."/>
            <person name="Viragh M."/>
            <person name="Kuo A."/>
            <person name="Thoen E."/>
            <person name="Andreopoulos B."/>
            <person name="Lu D."/>
            <person name="Skrede I."/>
            <person name="Drula E."/>
            <person name="Henrissat B."/>
            <person name="Morin E."/>
            <person name="Kohler A."/>
            <person name="Barry K."/>
            <person name="LaButti K."/>
            <person name="Morin E."/>
            <person name="Salamov A."/>
            <person name="Lipzen A."/>
            <person name="Mereny Z."/>
            <person name="Hegedus B."/>
            <person name="Baldrian P."/>
            <person name="Stursova M."/>
            <person name="Weitz H."/>
            <person name="Taylor A."/>
            <person name="Grigoriev I.V."/>
            <person name="Nagy L.G."/>
            <person name="Martin F."/>
            <person name="Kauserud H."/>
        </authorList>
    </citation>
    <scope>NUCLEOTIDE SEQUENCE</scope>
    <source>
        <strain evidence="2">CBHHK200</strain>
    </source>
</reference>
<evidence type="ECO:0000313" key="3">
    <source>
        <dbReference type="Proteomes" id="UP001218188"/>
    </source>
</evidence>
<proteinExistence type="predicted"/>
<keyword evidence="3" id="KW-1185">Reference proteome</keyword>
<organism evidence="2 3">
    <name type="scientific">Mycena alexandri</name>
    <dbReference type="NCBI Taxonomy" id="1745969"/>
    <lineage>
        <taxon>Eukaryota</taxon>
        <taxon>Fungi</taxon>
        <taxon>Dikarya</taxon>
        <taxon>Basidiomycota</taxon>
        <taxon>Agaricomycotina</taxon>
        <taxon>Agaricomycetes</taxon>
        <taxon>Agaricomycetidae</taxon>
        <taxon>Agaricales</taxon>
        <taxon>Marasmiineae</taxon>
        <taxon>Mycenaceae</taxon>
        <taxon>Mycena</taxon>
    </lineage>
</organism>
<dbReference type="AlphaFoldDB" id="A0AAD6SND0"/>
<feature type="region of interest" description="Disordered" evidence="1">
    <location>
        <begin position="104"/>
        <end position="190"/>
    </location>
</feature>
<accession>A0AAD6SND0</accession>